<accession>A0A0D2I464</accession>
<dbReference type="VEuPathDB" id="FungiDB:Z518_09614"/>
<reference evidence="1 2" key="1">
    <citation type="submission" date="2015-01" db="EMBL/GenBank/DDBJ databases">
        <title>The Genome Sequence of Rhinocladiella mackenzie CBS 650.93.</title>
        <authorList>
            <consortium name="The Broad Institute Genomics Platform"/>
            <person name="Cuomo C."/>
            <person name="de Hoog S."/>
            <person name="Gorbushina A."/>
            <person name="Stielow B."/>
            <person name="Teixiera M."/>
            <person name="Abouelleil A."/>
            <person name="Chapman S.B."/>
            <person name="Priest M."/>
            <person name="Young S.K."/>
            <person name="Wortman J."/>
            <person name="Nusbaum C."/>
            <person name="Birren B."/>
        </authorList>
    </citation>
    <scope>NUCLEOTIDE SEQUENCE [LARGE SCALE GENOMIC DNA]</scope>
    <source>
        <strain evidence="1 2">CBS 650.93</strain>
    </source>
</reference>
<keyword evidence="2" id="KW-1185">Reference proteome</keyword>
<gene>
    <name evidence="1" type="ORF">Z518_09614</name>
</gene>
<protein>
    <submittedName>
        <fullName evidence="1">Uncharacterized protein</fullName>
    </submittedName>
</protein>
<dbReference type="HOGENOM" id="CLU_2639428_0_0_1"/>
<name>A0A0D2I464_9EURO</name>
<dbReference type="EMBL" id="KN847482">
    <property type="protein sequence ID" value="KIX00549.1"/>
    <property type="molecule type" value="Genomic_DNA"/>
</dbReference>
<dbReference type="GeneID" id="25297685"/>
<evidence type="ECO:0000313" key="1">
    <source>
        <dbReference type="EMBL" id="KIX00549.1"/>
    </source>
</evidence>
<dbReference type="Proteomes" id="UP000053617">
    <property type="component" value="Unassembled WGS sequence"/>
</dbReference>
<evidence type="ECO:0000313" key="2">
    <source>
        <dbReference type="Proteomes" id="UP000053617"/>
    </source>
</evidence>
<dbReference type="RefSeq" id="XP_013267685.1">
    <property type="nucleotide sequence ID" value="XM_013412231.1"/>
</dbReference>
<sequence length="77" mass="8317">MKLLEPIQHGAAQAVAGTLRTVALPIALAEAGIAAEDPMEEAVDPPMGQPTHVAAKIPFREKRHRINVDNKRFVTPL</sequence>
<organism evidence="1 2">
    <name type="scientific">Rhinocladiella mackenziei CBS 650.93</name>
    <dbReference type="NCBI Taxonomy" id="1442369"/>
    <lineage>
        <taxon>Eukaryota</taxon>
        <taxon>Fungi</taxon>
        <taxon>Dikarya</taxon>
        <taxon>Ascomycota</taxon>
        <taxon>Pezizomycotina</taxon>
        <taxon>Eurotiomycetes</taxon>
        <taxon>Chaetothyriomycetidae</taxon>
        <taxon>Chaetothyriales</taxon>
        <taxon>Herpotrichiellaceae</taxon>
        <taxon>Rhinocladiella</taxon>
    </lineage>
</organism>
<proteinExistence type="predicted"/>
<dbReference type="AlphaFoldDB" id="A0A0D2I464"/>